<evidence type="ECO:0000313" key="1">
    <source>
        <dbReference type="EMBL" id="UUF08707.1"/>
    </source>
</evidence>
<dbReference type="AlphaFoldDB" id="A0A9Q9CRQ3"/>
<name>A0A9Q9CRQ3_9FIRM</name>
<protein>
    <recommendedName>
        <fullName evidence="3">Alcohol acetyltransferase</fullName>
    </recommendedName>
</protein>
<proteinExistence type="predicted"/>
<dbReference type="EMBL" id="CP071250">
    <property type="protein sequence ID" value="UUF08707.1"/>
    <property type="molecule type" value="Genomic_DNA"/>
</dbReference>
<accession>A0A9Q9CRQ3</accession>
<evidence type="ECO:0000313" key="2">
    <source>
        <dbReference type="Proteomes" id="UP001058072"/>
    </source>
</evidence>
<reference evidence="1" key="1">
    <citation type="submission" date="2021-03" db="EMBL/GenBank/DDBJ databases">
        <title>Comparative Genomics and Metabolomics in the genus Turicibacter.</title>
        <authorList>
            <person name="Maki J."/>
            <person name="Looft T."/>
        </authorList>
    </citation>
    <scope>NUCLEOTIDE SEQUENCE</scope>
    <source>
        <strain evidence="1">ISU324</strain>
    </source>
</reference>
<organism evidence="1 2">
    <name type="scientific">Turicibacter bilis</name>
    <dbReference type="NCBI Taxonomy" id="2735723"/>
    <lineage>
        <taxon>Bacteria</taxon>
        <taxon>Bacillati</taxon>
        <taxon>Bacillota</taxon>
        <taxon>Erysipelotrichia</taxon>
        <taxon>Erysipelotrichales</taxon>
        <taxon>Turicibacteraceae</taxon>
        <taxon>Turicibacter</taxon>
    </lineage>
</organism>
<gene>
    <name evidence="1" type="ORF">J0J70_01395</name>
</gene>
<sequence length="431" mass="49755">MNENFQTFYWSKLDNVAKLYALVSSSKATNVFRLSVKMKDMIQVDLLSEAVREALIEMPSFSVRLRNGFFWYYFDMNLQKPRIRKEYTYPCSKMTKFTNNNYLFSITYYEKMIHLEVFHALADGAGATQFLKVIIYHYLKRLYPELATESIVIGGDHSSLPAMDEDSFLKVKSEAQSKVIPKTTVAYKITGIKKRPQELKVIHGIMSAKQVVRIAKQYEVTVSSLLCSILIYAIYEQNYKFNQDLHPIIVTVPIDLRGRFGSHTLRNFFSNVNVTITPGPDLSLDDLLKDVSNQLNEGKKPEVVNRKINDNVSAQKNMMIRFVPLGIKNMVMRHIYHEADKGVTTTLSNLGRVVLPESLAPYVEEMRMMIPVTPHQPIRCGVISCNDQFVLTFTSSLEETDIQRYFFRFLKKYGIDITISCNEEFNHEILF</sequence>
<dbReference type="RefSeq" id="WP_212724736.1">
    <property type="nucleotide sequence ID" value="NZ_CP071250.1"/>
</dbReference>
<dbReference type="Gene3D" id="3.30.559.30">
    <property type="entry name" value="Nonribosomal peptide synthetase, condensation domain"/>
    <property type="match status" value="1"/>
</dbReference>
<dbReference type="Proteomes" id="UP001058072">
    <property type="component" value="Chromosome"/>
</dbReference>
<evidence type="ECO:0008006" key="3">
    <source>
        <dbReference type="Google" id="ProtNLM"/>
    </source>
</evidence>
<dbReference type="SUPFAM" id="SSF52777">
    <property type="entry name" value="CoA-dependent acyltransferases"/>
    <property type="match status" value="1"/>
</dbReference>